<evidence type="ECO:0000313" key="9">
    <source>
        <dbReference type="EMBL" id="MCS4488798.1"/>
    </source>
</evidence>
<protein>
    <submittedName>
        <fullName evidence="9">Competence type IV pilus assembly protein ComGB</fullName>
    </submittedName>
</protein>
<evidence type="ECO:0000256" key="1">
    <source>
        <dbReference type="ARBA" id="ARBA00004651"/>
    </source>
</evidence>
<dbReference type="InterPro" id="IPR018076">
    <property type="entry name" value="T2SS_GspF_dom"/>
</dbReference>
<evidence type="ECO:0000313" key="10">
    <source>
        <dbReference type="Proteomes" id="UP001206548"/>
    </source>
</evidence>
<feature type="domain" description="Type II secretion system protein GspF" evidence="8">
    <location>
        <begin position="46"/>
        <end position="164"/>
    </location>
</feature>
<evidence type="ECO:0000256" key="5">
    <source>
        <dbReference type="ARBA" id="ARBA00022989"/>
    </source>
</evidence>
<dbReference type="Proteomes" id="UP001206548">
    <property type="component" value="Unassembled WGS sequence"/>
</dbReference>
<sequence>MLQKTSKNTVAHSGIPKWISWLKADISLCKKLKSKRLSAKQQAKLIQLFNNLFISGFTLSEMVIFLKRSQLLTDKYTDQMQSSLLEGKSMAAMMAAVGFSDTIVTQMSLADIHGNTQKSLTKIESYLNSMAILKKKLVEVATYPIILLSFLVLIMIGLKNYLIPQLDGGNLATRLVASFPLLFFSILICCVFLLGIGYAFMRQMSRMRAVTILSKFPFVGHYVKLYLTAYYAREWGNLIGQGIDLSQIVTLMQKQKSKLFNEIGRDLEEKLLSGQTFCETVLLYPFFLKELGLMIEYGEVKAKLGAELDIYADEAWETFFLRLQKATQLIQPLIFIFVALVIVMIYAAMLLPMYQNMEFNV</sequence>
<keyword evidence="6 7" id="KW-0472">Membrane</keyword>
<keyword evidence="4 7" id="KW-0812">Transmembrane</keyword>
<dbReference type="NCBIfam" id="NF041012">
    <property type="entry name" value="T4P_ComGB"/>
    <property type="match status" value="1"/>
</dbReference>
<evidence type="ECO:0000256" key="6">
    <source>
        <dbReference type="ARBA" id="ARBA00023136"/>
    </source>
</evidence>
<evidence type="ECO:0000256" key="2">
    <source>
        <dbReference type="ARBA" id="ARBA00005745"/>
    </source>
</evidence>
<comment type="similarity">
    <text evidence="2">Belongs to the GSP F family.</text>
</comment>
<gene>
    <name evidence="9" type="primary">comGB</name>
    <name evidence="9" type="ORF">NXS10_07510</name>
</gene>
<dbReference type="InterPro" id="IPR003004">
    <property type="entry name" value="GspF/PilC"/>
</dbReference>
<dbReference type="RefSeq" id="WP_259139197.1">
    <property type="nucleotide sequence ID" value="NZ_JANUXX010000009.1"/>
</dbReference>
<feature type="transmembrane region" description="Helical" evidence="7">
    <location>
        <begin position="332"/>
        <end position="354"/>
    </location>
</feature>
<feature type="transmembrane region" description="Helical" evidence="7">
    <location>
        <begin position="178"/>
        <end position="200"/>
    </location>
</feature>
<keyword evidence="3" id="KW-1003">Cell membrane</keyword>
<evidence type="ECO:0000256" key="4">
    <source>
        <dbReference type="ARBA" id="ARBA00022692"/>
    </source>
</evidence>
<dbReference type="PANTHER" id="PTHR30012:SF0">
    <property type="entry name" value="TYPE II SECRETION SYSTEM PROTEIN F-RELATED"/>
    <property type="match status" value="1"/>
</dbReference>
<evidence type="ECO:0000259" key="8">
    <source>
        <dbReference type="Pfam" id="PF00482"/>
    </source>
</evidence>
<dbReference type="EMBL" id="JANUXX010000009">
    <property type="protein sequence ID" value="MCS4488798.1"/>
    <property type="molecule type" value="Genomic_DNA"/>
</dbReference>
<dbReference type="InterPro" id="IPR047692">
    <property type="entry name" value="T4P_ComGB"/>
</dbReference>
<proteinExistence type="inferred from homology"/>
<dbReference type="PANTHER" id="PTHR30012">
    <property type="entry name" value="GENERAL SECRETION PATHWAY PROTEIN"/>
    <property type="match status" value="1"/>
</dbReference>
<evidence type="ECO:0000256" key="3">
    <source>
        <dbReference type="ARBA" id="ARBA00022475"/>
    </source>
</evidence>
<comment type="caution">
    <text evidence="9">The sequence shown here is derived from an EMBL/GenBank/DDBJ whole genome shotgun (WGS) entry which is preliminary data.</text>
</comment>
<keyword evidence="5 7" id="KW-1133">Transmembrane helix</keyword>
<feature type="domain" description="Type II secretion system protein GspF" evidence="8">
    <location>
        <begin position="232"/>
        <end position="352"/>
    </location>
</feature>
<dbReference type="PRINTS" id="PR00812">
    <property type="entry name" value="BCTERIALGSPF"/>
</dbReference>
<keyword evidence="10" id="KW-1185">Reference proteome</keyword>
<dbReference type="Gene3D" id="1.20.81.30">
    <property type="entry name" value="Type II secretion system (T2SS), domain F"/>
    <property type="match status" value="1"/>
</dbReference>
<name>A0ABT2F8K2_9STRE</name>
<feature type="transmembrane region" description="Helical" evidence="7">
    <location>
        <begin position="140"/>
        <end position="158"/>
    </location>
</feature>
<dbReference type="InterPro" id="IPR042094">
    <property type="entry name" value="T2SS_GspF_sf"/>
</dbReference>
<dbReference type="Pfam" id="PF00482">
    <property type="entry name" value="T2SSF"/>
    <property type="match status" value="2"/>
</dbReference>
<comment type="subcellular location">
    <subcellularLocation>
        <location evidence="1">Cell membrane</location>
        <topology evidence="1">Multi-pass membrane protein</topology>
    </subcellularLocation>
</comment>
<accession>A0ABT2F8K2</accession>
<evidence type="ECO:0000256" key="7">
    <source>
        <dbReference type="SAM" id="Phobius"/>
    </source>
</evidence>
<reference evidence="9 10" key="1">
    <citation type="journal article" date="2023" name="Int. J. Syst. Evol. Microbiol.">
        <title>Streptococcus sciuri sp. nov., Staphylococcus marylandisciuri sp. nov. and Staphylococcus americanisciuri sp. nov., isolated from faeces of eastern grey squirrel (Sciurus carolinensis).</title>
        <authorList>
            <person name="Volokhov D.V."/>
            <person name="Zagorodnyaya T.A."/>
            <person name="Furtak V.A."/>
            <person name="Nattanmai G."/>
            <person name="Randall L."/>
            <person name="Jose S."/>
            <person name="Gao Y."/>
            <person name="Eisenberg T."/>
            <person name="Delmonte P."/>
            <person name="Blom J."/>
            <person name="Mitchell K.K."/>
        </authorList>
    </citation>
    <scope>NUCLEOTIDE SEQUENCE [LARGE SCALE GENOMIC DNA]</scope>
    <source>
        <strain evidence="9 10">SQ9-PEA</strain>
    </source>
</reference>
<organism evidence="9 10">
    <name type="scientific">Streptococcus sciuri</name>
    <dbReference type="NCBI Taxonomy" id="2973939"/>
    <lineage>
        <taxon>Bacteria</taxon>
        <taxon>Bacillati</taxon>
        <taxon>Bacillota</taxon>
        <taxon>Bacilli</taxon>
        <taxon>Lactobacillales</taxon>
        <taxon>Streptococcaceae</taxon>
        <taxon>Streptococcus</taxon>
    </lineage>
</organism>